<name>A0A3A1QX94_9BACI</name>
<gene>
    <name evidence="3" type="ORF">D3H55_11300</name>
</gene>
<comment type="caution">
    <text evidence="3">The sequence shown here is derived from an EMBL/GenBank/DDBJ whole genome shotgun (WGS) entry which is preliminary data.</text>
</comment>
<sequence>MKFKPAGTAFLLSFSLIAAGCNSEGNQNDDSESVQETTRSEDSNDNTSASEEVTESPDNSQESTNDQSAGDENETGSEDNSNEPSSQSDEPSAGLPEGIEQTDYESEDRAAQAIENYREVEQTNTDLGHSIQALVEGATGHQYISWNEGRWLIQMDFPTDSQYAYEPYPEGVELAKEVVEYLESHYLPAPEDRGMISINGFSDSPETVIQWQKGKSVYEITNNNGKPFKAIDKAVEFGETERSSG</sequence>
<organism evidence="3 4">
    <name type="scientific">Bacillus salacetis</name>
    <dbReference type="NCBI Taxonomy" id="2315464"/>
    <lineage>
        <taxon>Bacteria</taxon>
        <taxon>Bacillati</taxon>
        <taxon>Bacillota</taxon>
        <taxon>Bacilli</taxon>
        <taxon>Bacillales</taxon>
        <taxon>Bacillaceae</taxon>
        <taxon>Bacillus</taxon>
    </lineage>
</organism>
<keyword evidence="2" id="KW-0732">Signal</keyword>
<feature type="chain" id="PRO_5039650275" description="Lipoprotein" evidence="2">
    <location>
        <begin position="19"/>
        <end position="245"/>
    </location>
</feature>
<feature type="compositionally biased region" description="Acidic residues" evidence="1">
    <location>
        <begin position="69"/>
        <end position="81"/>
    </location>
</feature>
<keyword evidence="4" id="KW-1185">Reference proteome</keyword>
<evidence type="ECO:0000313" key="4">
    <source>
        <dbReference type="Proteomes" id="UP000265801"/>
    </source>
</evidence>
<dbReference type="EMBL" id="QXIR01000014">
    <property type="protein sequence ID" value="RIW33238.1"/>
    <property type="molecule type" value="Genomic_DNA"/>
</dbReference>
<feature type="signal peptide" evidence="2">
    <location>
        <begin position="1"/>
        <end position="18"/>
    </location>
</feature>
<feature type="compositionally biased region" description="Polar residues" evidence="1">
    <location>
        <begin position="45"/>
        <end position="68"/>
    </location>
</feature>
<feature type="region of interest" description="Disordered" evidence="1">
    <location>
        <begin position="21"/>
        <end position="98"/>
    </location>
</feature>
<dbReference type="AlphaFoldDB" id="A0A3A1QX94"/>
<protein>
    <recommendedName>
        <fullName evidence="5">Lipoprotein</fullName>
    </recommendedName>
</protein>
<reference evidence="3 4" key="1">
    <citation type="submission" date="2018-09" db="EMBL/GenBank/DDBJ databases">
        <title>Bacillus saliacetes sp. nov., isolated from Thai shrimp paste (Ka-pi).</title>
        <authorList>
            <person name="Daroonpunt R."/>
            <person name="Tanasupawat S."/>
            <person name="Yiamsombut S."/>
        </authorList>
    </citation>
    <scope>NUCLEOTIDE SEQUENCE [LARGE SCALE GENOMIC DNA]</scope>
    <source>
        <strain evidence="3 4">SKP7-4</strain>
    </source>
</reference>
<evidence type="ECO:0000256" key="2">
    <source>
        <dbReference type="SAM" id="SignalP"/>
    </source>
</evidence>
<dbReference type="OrthoDB" id="2138638at2"/>
<dbReference type="PROSITE" id="PS51257">
    <property type="entry name" value="PROKAR_LIPOPROTEIN"/>
    <property type="match status" value="1"/>
</dbReference>
<accession>A0A3A1QX94</accession>
<evidence type="ECO:0000256" key="1">
    <source>
        <dbReference type="SAM" id="MobiDB-lite"/>
    </source>
</evidence>
<dbReference type="Proteomes" id="UP000265801">
    <property type="component" value="Unassembled WGS sequence"/>
</dbReference>
<dbReference type="RefSeq" id="WP_119547025.1">
    <property type="nucleotide sequence ID" value="NZ_QXIR01000014.1"/>
</dbReference>
<evidence type="ECO:0000313" key="3">
    <source>
        <dbReference type="EMBL" id="RIW33238.1"/>
    </source>
</evidence>
<proteinExistence type="predicted"/>
<evidence type="ECO:0008006" key="5">
    <source>
        <dbReference type="Google" id="ProtNLM"/>
    </source>
</evidence>